<feature type="compositionally biased region" description="Basic and acidic residues" evidence="1">
    <location>
        <begin position="209"/>
        <end position="223"/>
    </location>
</feature>
<dbReference type="Proteomes" id="UP000016933">
    <property type="component" value="Unassembled WGS sequence"/>
</dbReference>
<proteinExistence type="predicted"/>
<reference evidence="3" key="1">
    <citation type="journal article" date="2012" name="PLoS Genet.">
        <title>The genomes of the fungal plant pathogens Cladosporium fulvum and Dothistroma septosporum reveal adaptation to different hosts and lifestyles but also signatures of common ancestry.</title>
        <authorList>
            <person name="de Wit P.J.G.M."/>
            <person name="van der Burgt A."/>
            <person name="Oekmen B."/>
            <person name="Stergiopoulos I."/>
            <person name="Abd-Elsalam K.A."/>
            <person name="Aerts A.L."/>
            <person name="Bahkali A.H."/>
            <person name="Beenen H.G."/>
            <person name="Chettri P."/>
            <person name="Cox M.P."/>
            <person name="Datema E."/>
            <person name="de Vries R.P."/>
            <person name="Dhillon B."/>
            <person name="Ganley A.R."/>
            <person name="Griffiths S.A."/>
            <person name="Guo Y."/>
            <person name="Hamelin R.C."/>
            <person name="Henrissat B."/>
            <person name="Kabir M.S."/>
            <person name="Jashni M.K."/>
            <person name="Kema G."/>
            <person name="Klaubauf S."/>
            <person name="Lapidus A."/>
            <person name="Levasseur A."/>
            <person name="Lindquist E."/>
            <person name="Mehrabi R."/>
            <person name="Ohm R.A."/>
            <person name="Owen T.J."/>
            <person name="Salamov A."/>
            <person name="Schwelm A."/>
            <person name="Schijlen E."/>
            <person name="Sun H."/>
            <person name="van den Burg H.A."/>
            <person name="van Ham R.C.H.J."/>
            <person name="Zhang S."/>
            <person name="Goodwin S.B."/>
            <person name="Grigoriev I.V."/>
            <person name="Collemare J."/>
            <person name="Bradshaw R.E."/>
        </authorList>
    </citation>
    <scope>NUCLEOTIDE SEQUENCE [LARGE SCALE GENOMIC DNA]</scope>
    <source>
        <strain evidence="3">NZE10 / CBS 128990</strain>
    </source>
</reference>
<name>N1PZB3_DOTSN</name>
<feature type="region of interest" description="Disordered" evidence="1">
    <location>
        <begin position="230"/>
        <end position="249"/>
    </location>
</feature>
<dbReference type="EMBL" id="KB446535">
    <property type="protein sequence ID" value="EME48767.1"/>
    <property type="molecule type" value="Genomic_DNA"/>
</dbReference>
<feature type="compositionally biased region" description="Basic and acidic residues" evidence="1">
    <location>
        <begin position="154"/>
        <end position="166"/>
    </location>
</feature>
<dbReference type="OMA" id="HECVEHE"/>
<dbReference type="HOGENOM" id="CLU_1042152_0_0_1"/>
<dbReference type="OrthoDB" id="10506485at2759"/>
<protein>
    <submittedName>
        <fullName evidence="2">Uncharacterized protein</fullName>
    </submittedName>
</protein>
<sequence>MASSLPPGWAAMPPPEPKDLILHINDTFHRFLDDYHECVEHEVGYAFIVDGGRQCLLLAVLNEDQYPDEAVQPGQSVALRDEDGDSGLRYEIIGAIEHTEIIMFCDDQRLKTFFSKTGRKFLKDVRVQDLVYERMVEEMFENLKVVQADAKQARREKKERQKEAREASTAASTITSTTDQFSIDFEAADRKREKRRRKAQNQKTHRAKRAEELRKQQRDQRKNMREIQKTLEEDGMEGEFVDPSSGEGQKRIQEAMAKGARIYTVPH</sequence>
<evidence type="ECO:0000313" key="2">
    <source>
        <dbReference type="EMBL" id="EME48767.1"/>
    </source>
</evidence>
<feature type="region of interest" description="Disordered" evidence="1">
    <location>
        <begin position="154"/>
        <end position="223"/>
    </location>
</feature>
<feature type="compositionally biased region" description="Low complexity" evidence="1">
    <location>
        <begin position="167"/>
        <end position="178"/>
    </location>
</feature>
<gene>
    <name evidence="2" type="ORF">DOTSEDRAFT_19276</name>
</gene>
<keyword evidence="3" id="KW-1185">Reference proteome</keyword>
<accession>N1PZB3</accession>
<reference evidence="2 3" key="2">
    <citation type="journal article" date="2012" name="PLoS Pathog.">
        <title>Diverse lifestyles and strategies of plant pathogenesis encoded in the genomes of eighteen Dothideomycetes fungi.</title>
        <authorList>
            <person name="Ohm R.A."/>
            <person name="Feau N."/>
            <person name="Henrissat B."/>
            <person name="Schoch C.L."/>
            <person name="Horwitz B.A."/>
            <person name="Barry K.W."/>
            <person name="Condon B.J."/>
            <person name="Copeland A.C."/>
            <person name="Dhillon B."/>
            <person name="Glaser F."/>
            <person name="Hesse C.N."/>
            <person name="Kosti I."/>
            <person name="LaButti K."/>
            <person name="Lindquist E.A."/>
            <person name="Lucas S."/>
            <person name="Salamov A.A."/>
            <person name="Bradshaw R.E."/>
            <person name="Ciuffetti L."/>
            <person name="Hamelin R.C."/>
            <person name="Kema G.H.J."/>
            <person name="Lawrence C."/>
            <person name="Scott J.A."/>
            <person name="Spatafora J.W."/>
            <person name="Turgeon B.G."/>
            <person name="de Wit P.J.G.M."/>
            <person name="Zhong S."/>
            <person name="Goodwin S.B."/>
            <person name="Grigoriev I.V."/>
        </authorList>
    </citation>
    <scope>NUCLEOTIDE SEQUENCE [LARGE SCALE GENOMIC DNA]</scope>
    <source>
        <strain evidence="3">NZE10 / CBS 128990</strain>
    </source>
</reference>
<feature type="compositionally biased region" description="Basic residues" evidence="1">
    <location>
        <begin position="192"/>
        <end position="208"/>
    </location>
</feature>
<evidence type="ECO:0000256" key="1">
    <source>
        <dbReference type="SAM" id="MobiDB-lite"/>
    </source>
</evidence>
<organism evidence="2 3">
    <name type="scientific">Dothistroma septosporum (strain NZE10 / CBS 128990)</name>
    <name type="common">Red band needle blight fungus</name>
    <name type="synonym">Mycosphaerella pini</name>
    <dbReference type="NCBI Taxonomy" id="675120"/>
    <lineage>
        <taxon>Eukaryota</taxon>
        <taxon>Fungi</taxon>
        <taxon>Dikarya</taxon>
        <taxon>Ascomycota</taxon>
        <taxon>Pezizomycotina</taxon>
        <taxon>Dothideomycetes</taxon>
        <taxon>Dothideomycetidae</taxon>
        <taxon>Mycosphaerellales</taxon>
        <taxon>Mycosphaerellaceae</taxon>
        <taxon>Dothistroma</taxon>
    </lineage>
</organism>
<dbReference type="AlphaFoldDB" id="N1PZB3"/>
<evidence type="ECO:0000313" key="3">
    <source>
        <dbReference type="Proteomes" id="UP000016933"/>
    </source>
</evidence>